<dbReference type="InterPro" id="IPR036589">
    <property type="entry name" value="HCY_dom_sf"/>
</dbReference>
<organism evidence="7 8">
    <name type="scientific">Cyclocybe aegerita</name>
    <name type="common">Black poplar mushroom</name>
    <name type="synonym">Agrocybe aegerita</name>
    <dbReference type="NCBI Taxonomy" id="1973307"/>
    <lineage>
        <taxon>Eukaryota</taxon>
        <taxon>Fungi</taxon>
        <taxon>Dikarya</taxon>
        <taxon>Basidiomycota</taxon>
        <taxon>Agaricomycotina</taxon>
        <taxon>Agaricomycetes</taxon>
        <taxon>Agaricomycetidae</taxon>
        <taxon>Agaricales</taxon>
        <taxon>Agaricineae</taxon>
        <taxon>Bolbitiaceae</taxon>
        <taxon>Cyclocybe</taxon>
    </lineage>
</organism>
<feature type="domain" description="Hcy-binding" evidence="6">
    <location>
        <begin position="1"/>
        <end position="297"/>
    </location>
</feature>
<dbReference type="GO" id="GO:0009086">
    <property type="term" value="P:methionine biosynthetic process"/>
    <property type="evidence" value="ECO:0007669"/>
    <property type="project" value="TreeGrafter"/>
</dbReference>
<evidence type="ECO:0000256" key="2">
    <source>
        <dbReference type="ARBA" id="ARBA00022679"/>
    </source>
</evidence>
<dbReference type="PROSITE" id="PS50970">
    <property type="entry name" value="HCY"/>
    <property type="match status" value="1"/>
</dbReference>
<sequence>MVRSVSIARDSISRFRATSAPDDRNVSEGKKYLALSLGPFGATLKPTQEFHGCYHPPYGPRKYVQDGDNLNSFGHNRELEQDATDALTQFHLNRLTVFSKDTKTWDAIDCIAFETIPLRREVRAIRKAMVCLEETVLGPEGKRGKPWWISCVFPQGESPEEAFPGGPKVQIDGLLEACFSRDDTCAWPIPSAFGINCTALRYMPSLVAEVRRYLKDFKLKSENLPWLVLYPNGNHVFDEAKQEWIKDGGKESWAEAFSETVSRILLQEVEGQALGGVIVGGCCKTKPSDIAALRQLAFEV</sequence>
<dbReference type="GO" id="GO:0008898">
    <property type="term" value="F:S-adenosylmethionine-homocysteine S-methyltransferase activity"/>
    <property type="evidence" value="ECO:0007669"/>
    <property type="project" value="TreeGrafter"/>
</dbReference>
<proteinExistence type="predicted"/>
<dbReference type="Pfam" id="PF02574">
    <property type="entry name" value="S-methyl_trans"/>
    <property type="match status" value="1"/>
</dbReference>
<dbReference type="OrthoDB" id="261426at2759"/>
<evidence type="ECO:0000256" key="5">
    <source>
        <dbReference type="PROSITE-ProRule" id="PRU00333"/>
    </source>
</evidence>
<evidence type="ECO:0000313" key="7">
    <source>
        <dbReference type="EMBL" id="CAA7263183.1"/>
    </source>
</evidence>
<name>A0A8S0WIP4_CYCAE</name>
<reference evidence="7 8" key="1">
    <citation type="submission" date="2020-01" db="EMBL/GenBank/DDBJ databases">
        <authorList>
            <person name="Gupta K D."/>
        </authorList>
    </citation>
    <scope>NUCLEOTIDE SEQUENCE [LARGE SCALE GENOMIC DNA]</scope>
</reference>
<dbReference type="InterPro" id="IPR051486">
    <property type="entry name" value="Hcy_S-methyltransferase"/>
</dbReference>
<evidence type="ECO:0000313" key="8">
    <source>
        <dbReference type="Proteomes" id="UP000467700"/>
    </source>
</evidence>
<dbReference type="PANTHER" id="PTHR46015">
    <property type="entry name" value="ZGC:172121"/>
    <property type="match status" value="1"/>
</dbReference>
<protein>
    <recommendedName>
        <fullName evidence="6">Hcy-binding domain-containing protein</fullName>
    </recommendedName>
</protein>
<evidence type="ECO:0000256" key="3">
    <source>
        <dbReference type="ARBA" id="ARBA00022723"/>
    </source>
</evidence>
<keyword evidence="3 5" id="KW-0479">Metal-binding</keyword>
<comment type="cofactor">
    <cofactor evidence="5">
        <name>Zn(2+)</name>
        <dbReference type="ChEBI" id="CHEBI:29105"/>
    </cofactor>
</comment>
<keyword evidence="1 5" id="KW-0489">Methyltransferase</keyword>
<feature type="binding site" evidence="5">
    <location>
        <position position="282"/>
    </location>
    <ligand>
        <name>Zn(2+)</name>
        <dbReference type="ChEBI" id="CHEBI:29105"/>
    </ligand>
</feature>
<feature type="binding site" evidence="5">
    <location>
        <position position="197"/>
    </location>
    <ligand>
        <name>Zn(2+)</name>
        <dbReference type="ChEBI" id="CHEBI:29105"/>
    </ligand>
</feature>
<evidence type="ECO:0000259" key="6">
    <source>
        <dbReference type="PROSITE" id="PS50970"/>
    </source>
</evidence>
<dbReference type="AlphaFoldDB" id="A0A8S0WIP4"/>
<dbReference type="GO" id="GO:0032259">
    <property type="term" value="P:methylation"/>
    <property type="evidence" value="ECO:0007669"/>
    <property type="project" value="UniProtKB-KW"/>
</dbReference>
<feature type="binding site" evidence="5">
    <location>
        <position position="283"/>
    </location>
    <ligand>
        <name>Zn(2+)</name>
        <dbReference type="ChEBI" id="CHEBI:29105"/>
    </ligand>
</feature>
<dbReference type="PANTHER" id="PTHR46015:SF1">
    <property type="entry name" value="HOMOCYSTEINE S-METHYLTRANSFERASE-LIKE ISOFORM 1"/>
    <property type="match status" value="1"/>
</dbReference>
<dbReference type="Gene3D" id="3.20.20.330">
    <property type="entry name" value="Homocysteine-binding-like domain"/>
    <property type="match status" value="1"/>
</dbReference>
<dbReference type="GO" id="GO:0033528">
    <property type="term" value="P:S-methylmethionine cycle"/>
    <property type="evidence" value="ECO:0007669"/>
    <property type="project" value="TreeGrafter"/>
</dbReference>
<evidence type="ECO:0000256" key="1">
    <source>
        <dbReference type="ARBA" id="ARBA00022603"/>
    </source>
</evidence>
<gene>
    <name evidence="7" type="ORF">AAE3_LOCUS5365</name>
</gene>
<keyword evidence="4 5" id="KW-0862">Zinc</keyword>
<dbReference type="EMBL" id="CACVBS010000038">
    <property type="protein sequence ID" value="CAA7263183.1"/>
    <property type="molecule type" value="Genomic_DNA"/>
</dbReference>
<keyword evidence="8" id="KW-1185">Reference proteome</keyword>
<keyword evidence="2 5" id="KW-0808">Transferase</keyword>
<evidence type="ECO:0000256" key="4">
    <source>
        <dbReference type="ARBA" id="ARBA00022833"/>
    </source>
</evidence>
<dbReference type="InterPro" id="IPR003726">
    <property type="entry name" value="HCY_dom"/>
</dbReference>
<accession>A0A8S0WIP4</accession>
<dbReference type="GO" id="GO:0046872">
    <property type="term" value="F:metal ion binding"/>
    <property type="evidence" value="ECO:0007669"/>
    <property type="project" value="UniProtKB-KW"/>
</dbReference>
<dbReference type="SUPFAM" id="SSF82282">
    <property type="entry name" value="Homocysteine S-methyltransferase"/>
    <property type="match status" value="1"/>
</dbReference>
<dbReference type="Proteomes" id="UP000467700">
    <property type="component" value="Unassembled WGS sequence"/>
</dbReference>
<comment type="caution">
    <text evidence="7">The sequence shown here is derived from an EMBL/GenBank/DDBJ whole genome shotgun (WGS) entry which is preliminary data.</text>
</comment>